<keyword evidence="4" id="KW-1185">Reference proteome</keyword>
<evidence type="ECO:0000256" key="1">
    <source>
        <dbReference type="SAM" id="MobiDB-lite"/>
    </source>
</evidence>
<dbReference type="HOGENOM" id="CLU_463808_0_0_1"/>
<dbReference type="GO" id="GO:0033065">
    <property type="term" value="C:Rad51C-XRCC3 complex"/>
    <property type="evidence" value="ECO:0007669"/>
    <property type="project" value="TreeGrafter"/>
</dbReference>
<dbReference type="InterPro" id="IPR013632">
    <property type="entry name" value="Rad51_C"/>
</dbReference>
<dbReference type="PANTHER" id="PTHR46487:SF1">
    <property type="entry name" value="DNA REPAIR PROTEIN XRCC3"/>
    <property type="match status" value="1"/>
</dbReference>
<dbReference type="InParanoid" id="K1WX34"/>
<dbReference type="GO" id="GO:0045003">
    <property type="term" value="P:double-strand break repair via synthesis-dependent strand annealing"/>
    <property type="evidence" value="ECO:0007669"/>
    <property type="project" value="TreeGrafter"/>
</dbReference>
<reference evidence="3 4" key="1">
    <citation type="journal article" date="2012" name="Eukaryot. Cell">
        <title>Genome sequence of the Trichosporon asahii environmental strain CBS 8904.</title>
        <authorList>
            <person name="Yang R.Y."/>
            <person name="Li H.T."/>
            <person name="Zhu H."/>
            <person name="Zhou G.P."/>
            <person name="Wang M."/>
            <person name="Wang L."/>
        </authorList>
    </citation>
    <scope>NUCLEOTIDE SEQUENCE [LARGE SCALE GENOMIC DNA]</scope>
    <source>
        <strain evidence="3 4">CBS 8904</strain>
    </source>
</reference>
<dbReference type="GO" id="GO:0000400">
    <property type="term" value="F:four-way junction DNA binding"/>
    <property type="evidence" value="ECO:0007669"/>
    <property type="project" value="TreeGrafter"/>
</dbReference>
<dbReference type="AlphaFoldDB" id="K1WX34"/>
<dbReference type="GO" id="GO:0005657">
    <property type="term" value="C:replication fork"/>
    <property type="evidence" value="ECO:0007669"/>
    <property type="project" value="TreeGrafter"/>
</dbReference>
<feature type="domain" description="Rad51-like C-terminal" evidence="2">
    <location>
        <begin position="219"/>
        <end position="280"/>
    </location>
</feature>
<dbReference type="eggNOG" id="KOG1564">
    <property type="taxonomic scope" value="Eukaryota"/>
</dbReference>
<dbReference type="OMA" id="NDEADHE"/>
<dbReference type="GO" id="GO:0090656">
    <property type="term" value="P:t-circle formation"/>
    <property type="evidence" value="ECO:0007669"/>
    <property type="project" value="TreeGrafter"/>
</dbReference>
<dbReference type="EMBL" id="AMBO01000140">
    <property type="protein sequence ID" value="EKD05279.1"/>
    <property type="molecule type" value="Genomic_DNA"/>
</dbReference>
<dbReference type="OrthoDB" id="1861185at2759"/>
<evidence type="ECO:0000313" key="4">
    <source>
        <dbReference type="Proteomes" id="UP000006757"/>
    </source>
</evidence>
<dbReference type="Proteomes" id="UP000006757">
    <property type="component" value="Unassembled WGS sequence"/>
</dbReference>
<protein>
    <submittedName>
        <fullName evidence="3">RAD57 protein</fullName>
    </submittedName>
</protein>
<dbReference type="SUPFAM" id="SSF52540">
    <property type="entry name" value="P-loop containing nucleoside triphosphate hydrolases"/>
    <property type="match status" value="1"/>
</dbReference>
<feature type="region of interest" description="Disordered" evidence="1">
    <location>
        <begin position="341"/>
        <end position="377"/>
    </location>
</feature>
<comment type="caution">
    <text evidence="3">The sequence shown here is derived from an EMBL/GenBank/DDBJ whole genome shotgun (WGS) entry which is preliminary data.</text>
</comment>
<gene>
    <name evidence="3" type="ORF">A1Q2_00509</name>
</gene>
<evidence type="ECO:0000313" key="3">
    <source>
        <dbReference type="EMBL" id="EKD05279.1"/>
    </source>
</evidence>
<feature type="region of interest" description="Disordered" evidence="1">
    <location>
        <begin position="68"/>
        <end position="89"/>
    </location>
</feature>
<accession>K1WX34</accession>
<evidence type="ECO:0000259" key="2">
    <source>
        <dbReference type="Pfam" id="PF08423"/>
    </source>
</evidence>
<dbReference type="Pfam" id="PF08423">
    <property type="entry name" value="Rad51"/>
    <property type="match status" value="1"/>
</dbReference>
<dbReference type="Gene3D" id="3.40.50.300">
    <property type="entry name" value="P-loop containing nucleotide triphosphate hydrolases"/>
    <property type="match status" value="1"/>
</dbReference>
<organism evidence="3 4">
    <name type="scientific">Trichosporon asahii var. asahii (strain CBS 8904)</name>
    <name type="common">Yeast</name>
    <dbReference type="NCBI Taxonomy" id="1220162"/>
    <lineage>
        <taxon>Eukaryota</taxon>
        <taxon>Fungi</taxon>
        <taxon>Dikarya</taxon>
        <taxon>Basidiomycota</taxon>
        <taxon>Agaricomycotina</taxon>
        <taxon>Tremellomycetes</taxon>
        <taxon>Trichosporonales</taxon>
        <taxon>Trichosporonaceae</taxon>
        <taxon>Trichosporon</taxon>
    </lineage>
</organism>
<dbReference type="PANTHER" id="PTHR46487">
    <property type="entry name" value="DNA REPAIR PROTEIN XRCC3"/>
    <property type="match status" value="1"/>
</dbReference>
<feature type="region of interest" description="Disordered" evidence="1">
    <location>
        <begin position="434"/>
        <end position="465"/>
    </location>
</feature>
<dbReference type="GO" id="GO:0000722">
    <property type="term" value="P:telomere maintenance via recombination"/>
    <property type="evidence" value="ECO:0007669"/>
    <property type="project" value="TreeGrafter"/>
</dbReference>
<dbReference type="FunCoup" id="K1WX34">
    <property type="interactions" value="93"/>
</dbReference>
<dbReference type="STRING" id="1220162.K1WX34"/>
<name>K1WX34_TRIAC</name>
<proteinExistence type="predicted"/>
<sequence length="479" mass="51252">MSFASFPVEQLGLTAEQERQCSRARISTASDILLVSKSDLARKFGRGIDAEKTAQGLIDAANKALMPKARKASEMPKPDEARGADPSAAGKSHLTLSLALSAQLPALSTSPGSVLVLTSERPLATTRLMEMGEAMLARHPDPANPTLDEMLDNVETSPVADADSLEHCLSFFLPPLLASRRTTEGSALLGEDIKPKEDIPEASAIDGVNGVNGASTRKKAKPPVRLLILDSLAALLRSETSLSGGGLVQRSRRLCSLSDRLKALALEYHLAIVVVNQVSDVFIGEQPKAGPEMLYAAQARHFNGQSAGGRKEAALGIVWANCVNTRIMLARTGRRKVITLSDLNPDAQDSRKRKRVDTPAEPQQQGRERQHEAEGVGVQLGEEPSLIRRIHQVFSAYGPPGSADFILAKSGVHVLPGSYRVVDLGPALRRRAARNAPPIEGGTPEDTQGTPEGTQAGEYELGDLPEDFWDDELAVGVVD</sequence>
<feature type="compositionally biased region" description="Basic and acidic residues" evidence="1">
    <location>
        <begin position="71"/>
        <end position="83"/>
    </location>
</feature>
<dbReference type="GO" id="GO:0071140">
    <property type="term" value="P:resolution of mitotic recombination intermediates"/>
    <property type="evidence" value="ECO:0007669"/>
    <property type="project" value="TreeGrafter"/>
</dbReference>
<dbReference type="InterPro" id="IPR027417">
    <property type="entry name" value="P-loop_NTPase"/>
</dbReference>